<reference evidence="3 4" key="1">
    <citation type="submission" date="2016-11" db="EMBL/GenBank/DDBJ databases">
        <authorList>
            <person name="Jaros S."/>
            <person name="Januszkiewicz K."/>
            <person name="Wedrychowicz H."/>
        </authorList>
    </citation>
    <scope>NUCLEOTIDE SEQUENCE [LARGE SCALE GENOMIC DNA]</scope>
    <source>
        <strain evidence="3 4">DSM 26892</strain>
    </source>
</reference>
<keyword evidence="4" id="KW-1185">Reference proteome</keyword>
<dbReference type="PANTHER" id="PTHR33546">
    <property type="entry name" value="LARGE, MULTIFUNCTIONAL SECRETED PROTEIN-RELATED"/>
    <property type="match status" value="1"/>
</dbReference>
<dbReference type="AlphaFoldDB" id="A0A1M6B5J7"/>
<dbReference type="InterPro" id="IPR011041">
    <property type="entry name" value="Quinoprot_gluc/sorb_DH_b-prop"/>
</dbReference>
<dbReference type="Gene3D" id="2.120.10.30">
    <property type="entry name" value="TolB, C-terminal domain"/>
    <property type="match status" value="1"/>
</dbReference>
<feature type="signal peptide" evidence="1">
    <location>
        <begin position="1"/>
        <end position="26"/>
    </location>
</feature>
<dbReference type="SUPFAM" id="SSF50952">
    <property type="entry name" value="Soluble quinoprotein glucose dehydrogenase"/>
    <property type="match status" value="1"/>
</dbReference>
<dbReference type="Pfam" id="PF22807">
    <property type="entry name" value="TrAA12"/>
    <property type="match status" value="2"/>
</dbReference>
<organism evidence="3 4">
    <name type="scientific">Palleronia salina</name>
    <dbReference type="NCBI Taxonomy" id="313368"/>
    <lineage>
        <taxon>Bacteria</taxon>
        <taxon>Pseudomonadati</taxon>
        <taxon>Pseudomonadota</taxon>
        <taxon>Alphaproteobacteria</taxon>
        <taxon>Rhodobacterales</taxon>
        <taxon>Roseobacteraceae</taxon>
        <taxon>Palleronia</taxon>
    </lineage>
</organism>
<feature type="domain" description="Pyrroloquinoline quinone-dependent pyranose dehydrogenase beta-propeller" evidence="2">
    <location>
        <begin position="319"/>
        <end position="426"/>
    </location>
</feature>
<dbReference type="STRING" id="313368.SAMN04488012_101365"/>
<dbReference type="RefSeq" id="WP_073126029.1">
    <property type="nucleotide sequence ID" value="NZ_FQZA01000001.1"/>
</dbReference>
<feature type="domain" description="Pyrroloquinoline quinone-dependent pyranose dehydrogenase beta-propeller" evidence="2">
    <location>
        <begin position="137"/>
        <end position="281"/>
    </location>
</feature>
<dbReference type="InterPro" id="IPR054539">
    <property type="entry name" value="Beta-prop_PDH"/>
</dbReference>
<dbReference type="EMBL" id="FQZA01000001">
    <property type="protein sequence ID" value="SHI43950.1"/>
    <property type="molecule type" value="Genomic_DNA"/>
</dbReference>
<evidence type="ECO:0000313" key="4">
    <source>
        <dbReference type="Proteomes" id="UP000184040"/>
    </source>
</evidence>
<proteinExistence type="predicted"/>
<sequence>MPAPRFLAAGLLLALAGCGAPPPAPMSTVTGPDPQLPAPRQGLLPTVNIAPARGWPAGETPVAAAGLTVNAFHTGLDHPRWMHVLPNGDVLVAEANKQPATPTSLRGVAERVVMGIAGAEAPTADRISLLRDADGDGVAEGRTVLLEDLTSPFGMALLEGHLYVANTDALVRVPFRVGQTRVDATPDVVVQLPAGAPNRHWTKGLLAHGGQLYVSVGSNSDHGENGLAAEWDRAAIWRVDPDTGRAVVFARGLRNPVGMDIEPATGALWTVVNERDELGDNLVPDYLAQVRPGDHFGWPWIYYGDRRDPRVDAPGAPAEVERPAYALGAHVAPLGLTFADGARLGQGPGAYVGLHGSWNRVPASGYSVVFVPFTDGNPVGQPRDVLTGFLDGDENALGRPVGVEIAADGALLVADDVGNTIWRVSRD</sequence>
<feature type="chain" id="PRO_5013223283" evidence="1">
    <location>
        <begin position="27"/>
        <end position="427"/>
    </location>
</feature>
<accession>A0A1M6B5J7</accession>
<keyword evidence="1" id="KW-0732">Signal</keyword>
<gene>
    <name evidence="3" type="ORF">SAMN04488012_101365</name>
</gene>
<name>A0A1M6B5J7_9RHOB</name>
<evidence type="ECO:0000313" key="3">
    <source>
        <dbReference type="EMBL" id="SHI43950.1"/>
    </source>
</evidence>
<dbReference type="PROSITE" id="PS51257">
    <property type="entry name" value="PROKAR_LIPOPROTEIN"/>
    <property type="match status" value="1"/>
</dbReference>
<protein>
    <submittedName>
        <fullName evidence="3">Glucose/arabinose dehydrogenase, beta-propeller fold</fullName>
    </submittedName>
</protein>
<dbReference type="InterPro" id="IPR011042">
    <property type="entry name" value="6-blade_b-propeller_TolB-like"/>
</dbReference>
<dbReference type="Proteomes" id="UP000184040">
    <property type="component" value="Unassembled WGS sequence"/>
</dbReference>
<evidence type="ECO:0000256" key="1">
    <source>
        <dbReference type="SAM" id="SignalP"/>
    </source>
</evidence>
<dbReference type="PANTHER" id="PTHR33546:SF1">
    <property type="entry name" value="LARGE, MULTIFUNCTIONAL SECRETED PROTEIN"/>
    <property type="match status" value="1"/>
</dbReference>
<evidence type="ECO:0000259" key="2">
    <source>
        <dbReference type="Pfam" id="PF22807"/>
    </source>
</evidence>